<comment type="caution">
    <text evidence="9">The sequence shown here is derived from an EMBL/GenBank/DDBJ whole genome shotgun (WGS) entry which is preliminary data.</text>
</comment>
<evidence type="ECO:0000256" key="5">
    <source>
        <dbReference type="ARBA" id="ARBA00025797"/>
    </source>
</evidence>
<keyword evidence="3 7" id="KW-1133">Transmembrane helix</keyword>
<evidence type="ECO:0000313" key="10">
    <source>
        <dbReference type="Proteomes" id="UP000318571"/>
    </source>
</evidence>
<feature type="transmembrane region" description="Helical" evidence="7">
    <location>
        <begin position="106"/>
        <end position="126"/>
    </location>
</feature>
<dbReference type="PANTHER" id="PTHR43220">
    <property type="match status" value="1"/>
</dbReference>
<gene>
    <name evidence="9" type="ORF">TCAL_01572</name>
</gene>
<proteinExistence type="inferred from homology"/>
<dbReference type="OMA" id="SICYCIS"/>
<evidence type="ECO:0000256" key="3">
    <source>
        <dbReference type="ARBA" id="ARBA00022989"/>
    </source>
</evidence>
<evidence type="ECO:0000256" key="1">
    <source>
        <dbReference type="ARBA" id="ARBA00004141"/>
    </source>
</evidence>
<reference evidence="9 10" key="1">
    <citation type="journal article" date="2018" name="Nat. Ecol. Evol.">
        <title>Genomic signatures of mitonuclear coevolution across populations of Tigriopus californicus.</title>
        <authorList>
            <person name="Barreto F.S."/>
            <person name="Watson E.T."/>
            <person name="Lima T.G."/>
            <person name="Willett C.S."/>
            <person name="Edmands S."/>
            <person name="Li W."/>
            <person name="Burton R.S."/>
        </authorList>
    </citation>
    <scope>NUCLEOTIDE SEQUENCE [LARGE SCALE GENOMIC DNA]</scope>
    <source>
        <strain evidence="9 10">San Diego</strain>
    </source>
</reference>
<accession>A0A553P705</accession>
<dbReference type="EMBL" id="VCGU01000007">
    <property type="protein sequence ID" value="TRY73466.1"/>
    <property type="molecule type" value="Genomic_DNA"/>
</dbReference>
<evidence type="ECO:0000256" key="2">
    <source>
        <dbReference type="ARBA" id="ARBA00022692"/>
    </source>
</evidence>
<evidence type="ECO:0000256" key="6">
    <source>
        <dbReference type="SAM" id="MobiDB-lite"/>
    </source>
</evidence>
<protein>
    <recommendedName>
        <fullName evidence="8">VTT domain-containing protein</fullName>
    </recommendedName>
</protein>
<feature type="transmembrane region" description="Helical" evidence="7">
    <location>
        <begin position="138"/>
        <end position="167"/>
    </location>
</feature>
<keyword evidence="10" id="KW-1185">Reference proteome</keyword>
<keyword evidence="2 7" id="KW-0812">Transmembrane</keyword>
<dbReference type="Proteomes" id="UP000318571">
    <property type="component" value="Chromosome 3"/>
</dbReference>
<dbReference type="PANTHER" id="PTHR43220:SF18">
    <property type="entry name" value="TRANSMEMBRANE PROTEIN 41B"/>
    <property type="match status" value="1"/>
</dbReference>
<dbReference type="GO" id="GO:0005789">
    <property type="term" value="C:endoplasmic reticulum membrane"/>
    <property type="evidence" value="ECO:0007669"/>
    <property type="project" value="TreeGrafter"/>
</dbReference>
<dbReference type="Pfam" id="PF09335">
    <property type="entry name" value="VTT_dom"/>
    <property type="match status" value="1"/>
</dbReference>
<evidence type="ECO:0000256" key="7">
    <source>
        <dbReference type="SAM" id="Phobius"/>
    </source>
</evidence>
<evidence type="ECO:0000313" key="9">
    <source>
        <dbReference type="EMBL" id="TRY73466.1"/>
    </source>
</evidence>
<feature type="transmembrane region" description="Helical" evidence="7">
    <location>
        <begin position="194"/>
        <end position="211"/>
    </location>
</feature>
<feature type="transmembrane region" description="Helical" evidence="7">
    <location>
        <begin position="223"/>
        <end position="243"/>
    </location>
</feature>
<evidence type="ECO:0000259" key="8">
    <source>
        <dbReference type="Pfam" id="PF09335"/>
    </source>
</evidence>
<comment type="similarity">
    <text evidence="5">Belongs to the TMEM41 family.</text>
</comment>
<feature type="domain" description="VTT" evidence="8">
    <location>
        <begin position="127"/>
        <end position="243"/>
    </location>
</feature>
<comment type="subcellular location">
    <subcellularLocation>
        <location evidence="1">Membrane</location>
        <topology evidence="1">Multi-pass membrane protein</topology>
    </subcellularLocation>
</comment>
<dbReference type="InterPro" id="IPR045014">
    <property type="entry name" value="TM41A/B"/>
</dbReference>
<feature type="transmembrane region" description="Helical" evidence="7">
    <location>
        <begin position="263"/>
        <end position="284"/>
    </location>
</feature>
<dbReference type="GO" id="GO:0000045">
    <property type="term" value="P:autophagosome assembly"/>
    <property type="evidence" value="ECO:0007669"/>
    <property type="project" value="TreeGrafter"/>
</dbReference>
<keyword evidence="4 7" id="KW-0472">Membrane</keyword>
<name>A0A553P705_TIGCA</name>
<dbReference type="AlphaFoldDB" id="A0A553P705"/>
<evidence type="ECO:0000256" key="4">
    <source>
        <dbReference type="ARBA" id="ARBA00023136"/>
    </source>
</evidence>
<dbReference type="STRING" id="6832.A0A553P705"/>
<sequence length="336" mass="37563">MEVHADSEVLPAQDSRSDVQDDDEEEQEEEEEDVLQVYETKGYLLRTKTALTLLAVIFFGSFASLIAIYMTYPSFTEEESQYLQFPTDFDKAKKLGLVLSNYKDKYYYQVLGGVILTYTFVMSFGIPGGMLMSLVSGFLFSFPLALLLSCCCCTVGATLCYLLGYLLGRNLLLRFMPHRLAQWSKAVQNHRHNLFFYILFLRITPIVPNWFVNVTSSVIGVPLYMLSVGTFIGVVPPCCVWIQARVKVAGTTLQHLSTASEVISLEAVGVIVVLALMSVVPVLIRERNKIANFCQTCPSRLKSSRCGKCCGRSNAITEEQEVVVEETKPTIIITSD</sequence>
<dbReference type="InterPro" id="IPR032816">
    <property type="entry name" value="VTT_dom"/>
</dbReference>
<organism evidence="9 10">
    <name type="scientific">Tigriopus californicus</name>
    <name type="common">Marine copepod</name>
    <dbReference type="NCBI Taxonomy" id="6832"/>
    <lineage>
        <taxon>Eukaryota</taxon>
        <taxon>Metazoa</taxon>
        <taxon>Ecdysozoa</taxon>
        <taxon>Arthropoda</taxon>
        <taxon>Crustacea</taxon>
        <taxon>Multicrustacea</taxon>
        <taxon>Hexanauplia</taxon>
        <taxon>Copepoda</taxon>
        <taxon>Harpacticoida</taxon>
        <taxon>Harpacticidae</taxon>
        <taxon>Tigriopus</taxon>
    </lineage>
</organism>
<feature type="compositionally biased region" description="Acidic residues" evidence="6">
    <location>
        <begin position="20"/>
        <end position="33"/>
    </location>
</feature>
<feature type="transmembrane region" description="Helical" evidence="7">
    <location>
        <begin position="50"/>
        <end position="72"/>
    </location>
</feature>
<feature type="region of interest" description="Disordered" evidence="6">
    <location>
        <begin position="1"/>
        <end position="33"/>
    </location>
</feature>